<dbReference type="Pfam" id="PF14111">
    <property type="entry name" value="DUF4283"/>
    <property type="match status" value="1"/>
</dbReference>
<dbReference type="AlphaFoldDB" id="A0A6D2HV71"/>
<organism evidence="2 3">
    <name type="scientific">Microthlaspi erraticum</name>
    <dbReference type="NCBI Taxonomy" id="1685480"/>
    <lineage>
        <taxon>Eukaryota</taxon>
        <taxon>Viridiplantae</taxon>
        <taxon>Streptophyta</taxon>
        <taxon>Embryophyta</taxon>
        <taxon>Tracheophyta</taxon>
        <taxon>Spermatophyta</taxon>
        <taxon>Magnoliopsida</taxon>
        <taxon>eudicotyledons</taxon>
        <taxon>Gunneridae</taxon>
        <taxon>Pentapetalae</taxon>
        <taxon>rosids</taxon>
        <taxon>malvids</taxon>
        <taxon>Brassicales</taxon>
        <taxon>Brassicaceae</taxon>
        <taxon>Coluteocarpeae</taxon>
        <taxon>Microthlaspi</taxon>
    </lineage>
</organism>
<sequence length="256" mass="29406">MLKPEDVLADEFVRAGLGLEFPNGEDGEPVVTIGQEVLEVMNGIWKQCMIVKVLGRNIAISALSRKLREMWKPKGAMYMMDLPRQFFMIRFKEEEEYMAALTEGPWRVFENYLMVQAWSPSFDPTQDDIDTTPVWIWLANIPINFYHKSILMGTARGTEKPIKVDLTTLHCERARFARVFVEVNLRKPLKGTMLINGERYFVSYEGLSSICLKCGLYRHLVHSCRQGRQEIVSHVEVAAHEKTTNGKCKSGGEWSR</sequence>
<accession>A0A6D2HV71</accession>
<gene>
    <name evidence="2" type="ORF">MERR_LOCUS5073</name>
</gene>
<evidence type="ECO:0000259" key="1">
    <source>
        <dbReference type="Pfam" id="PF14111"/>
    </source>
</evidence>
<dbReference type="InterPro" id="IPR025558">
    <property type="entry name" value="DUF4283"/>
</dbReference>
<dbReference type="PANTHER" id="PTHR31286:SF99">
    <property type="entry name" value="DUF4283 DOMAIN-CONTAINING PROTEIN"/>
    <property type="match status" value="1"/>
</dbReference>
<comment type="caution">
    <text evidence="2">The sequence shown here is derived from an EMBL/GenBank/DDBJ whole genome shotgun (WGS) entry which is preliminary data.</text>
</comment>
<keyword evidence="3" id="KW-1185">Reference proteome</keyword>
<dbReference type="OrthoDB" id="1102891at2759"/>
<protein>
    <recommendedName>
        <fullName evidence="1">DUF4283 domain-containing protein</fullName>
    </recommendedName>
</protein>
<evidence type="ECO:0000313" key="3">
    <source>
        <dbReference type="Proteomes" id="UP000467841"/>
    </source>
</evidence>
<evidence type="ECO:0000313" key="2">
    <source>
        <dbReference type="EMBL" id="CAA7017838.1"/>
    </source>
</evidence>
<dbReference type="InterPro" id="IPR040256">
    <property type="entry name" value="At4g02000-like"/>
</dbReference>
<feature type="domain" description="DUF4283" evidence="1">
    <location>
        <begin position="44"/>
        <end position="126"/>
    </location>
</feature>
<proteinExistence type="predicted"/>
<dbReference type="Proteomes" id="UP000467841">
    <property type="component" value="Unassembled WGS sequence"/>
</dbReference>
<name>A0A6D2HV71_9BRAS</name>
<dbReference type="PANTHER" id="PTHR31286">
    <property type="entry name" value="GLYCINE-RICH CELL WALL STRUCTURAL PROTEIN 1.8-LIKE"/>
    <property type="match status" value="1"/>
</dbReference>
<reference evidence="2" key="1">
    <citation type="submission" date="2020-01" db="EMBL/GenBank/DDBJ databases">
        <authorList>
            <person name="Mishra B."/>
        </authorList>
    </citation>
    <scope>NUCLEOTIDE SEQUENCE [LARGE SCALE GENOMIC DNA]</scope>
</reference>
<dbReference type="EMBL" id="CACVBM020000333">
    <property type="protein sequence ID" value="CAA7017838.1"/>
    <property type="molecule type" value="Genomic_DNA"/>
</dbReference>